<organism evidence="4 5">
    <name type="scientific">Paracoccus caeni</name>
    <dbReference type="NCBI Taxonomy" id="657651"/>
    <lineage>
        <taxon>Bacteria</taxon>
        <taxon>Pseudomonadati</taxon>
        <taxon>Pseudomonadota</taxon>
        <taxon>Alphaproteobacteria</taxon>
        <taxon>Rhodobacterales</taxon>
        <taxon>Paracoccaceae</taxon>
        <taxon>Paracoccus</taxon>
    </lineage>
</organism>
<comment type="similarity">
    <text evidence="1 3">Belongs to the HAD-like hydrolase superfamily. S-2-haloalkanoic acid dehalogenase family.</text>
</comment>
<dbReference type="Gene3D" id="1.10.150.240">
    <property type="entry name" value="Putative phosphatase, domain 2"/>
    <property type="match status" value="1"/>
</dbReference>
<dbReference type="InterPro" id="IPR006439">
    <property type="entry name" value="HAD-SF_hydro_IA"/>
</dbReference>
<protein>
    <recommendedName>
        <fullName evidence="3">(S)-2-haloacid dehalogenase</fullName>
        <ecNumber evidence="3">3.8.1.2</ecNumber>
    </recommendedName>
    <alternativeName>
        <fullName evidence="3">2-haloalkanoic acid dehalogenase</fullName>
    </alternativeName>
    <alternativeName>
        <fullName evidence="3">Halocarboxylic acid halidohydrolase</fullName>
    </alternativeName>
    <alternativeName>
        <fullName evidence="3">L-2-haloacid dehalogenase</fullName>
    </alternativeName>
</protein>
<evidence type="ECO:0000313" key="5">
    <source>
        <dbReference type="Proteomes" id="UP000640485"/>
    </source>
</evidence>
<dbReference type="Proteomes" id="UP000640485">
    <property type="component" value="Unassembled WGS sequence"/>
</dbReference>
<comment type="catalytic activity">
    <reaction evidence="3">
        <text>an (S)-2-haloacid + H2O = a (2R)-2-hydroxycarboxylate + a halide anion + H(+)</text>
        <dbReference type="Rhea" id="RHEA:11192"/>
        <dbReference type="ChEBI" id="CHEBI:15377"/>
        <dbReference type="ChEBI" id="CHEBI:15378"/>
        <dbReference type="ChEBI" id="CHEBI:16042"/>
        <dbReference type="ChEBI" id="CHEBI:58314"/>
        <dbReference type="ChEBI" id="CHEBI:137405"/>
        <dbReference type="EC" id="3.8.1.2"/>
    </reaction>
</comment>
<keyword evidence="2 3" id="KW-0378">Hydrolase</keyword>
<dbReference type="NCBIfam" id="TIGR01493">
    <property type="entry name" value="HAD-SF-IA-v2"/>
    <property type="match status" value="1"/>
</dbReference>
<dbReference type="InterPro" id="IPR036412">
    <property type="entry name" value="HAD-like_sf"/>
</dbReference>
<comment type="function">
    <text evidence="3">Catalyzes the hydrolytic dehalogenation of small (S)-2-haloalkanoic acids to yield the corresponding (R)-2-hydroxyalkanoic acids.</text>
</comment>
<dbReference type="Gene3D" id="3.40.50.1000">
    <property type="entry name" value="HAD superfamily/HAD-like"/>
    <property type="match status" value="1"/>
</dbReference>
<dbReference type="CDD" id="cd02588">
    <property type="entry name" value="HAD_L2-DEX"/>
    <property type="match status" value="1"/>
</dbReference>
<dbReference type="AlphaFoldDB" id="A0A934SMT9"/>
<evidence type="ECO:0000313" key="4">
    <source>
        <dbReference type="EMBL" id="MBK4217228.1"/>
    </source>
</evidence>
<name>A0A934SMT9_9RHOB</name>
<gene>
    <name evidence="4" type="ORF">JJJ17_14950</name>
</gene>
<dbReference type="EMBL" id="JAEPRQ010000006">
    <property type="protein sequence ID" value="MBK4217228.1"/>
    <property type="molecule type" value="Genomic_DNA"/>
</dbReference>
<proteinExistence type="inferred from homology"/>
<dbReference type="RefSeq" id="WP_200687826.1">
    <property type="nucleotide sequence ID" value="NZ_JAEPRQ010000006.1"/>
</dbReference>
<sequence>MSGIEVLFFDVLGTVVDWRGSITAETRAFLKRHEAEQVDAGALADAWVGRYDASVDPIRAGTRPFVPLDILNMENLTATLAVFGLDPAALPQDELEDLNQAWHRLKPWPDAVEGLSRLKQTHIVAPLSDGNTRLLVNMAKRAGLPWDTVLGADIFRAYKPMPEVYLGACSLLGVSPDRAMLVAAHDYDLDGARLCGMKTAYVRRDHAADPSKIGERVVSADWDYNASDLVELADMLK</sequence>
<comment type="caution">
    <text evidence="4">The sequence shown here is derived from an EMBL/GenBank/DDBJ whole genome shotgun (WGS) entry which is preliminary data.</text>
</comment>
<dbReference type="InterPro" id="IPR023198">
    <property type="entry name" value="PGP-like_dom2"/>
</dbReference>
<dbReference type="PRINTS" id="PR00413">
    <property type="entry name" value="HADHALOGNASE"/>
</dbReference>
<dbReference type="GO" id="GO:0018784">
    <property type="term" value="F:(S)-2-haloacid dehalogenase activity"/>
    <property type="evidence" value="ECO:0007669"/>
    <property type="project" value="UniProtKB-UniRule"/>
</dbReference>
<dbReference type="NCBIfam" id="TIGR01428">
    <property type="entry name" value="HAD_type_II"/>
    <property type="match status" value="1"/>
</dbReference>
<dbReference type="Pfam" id="PF00702">
    <property type="entry name" value="Hydrolase"/>
    <property type="match status" value="1"/>
</dbReference>
<dbReference type="InterPro" id="IPR023214">
    <property type="entry name" value="HAD_sf"/>
</dbReference>
<dbReference type="EC" id="3.8.1.2" evidence="3"/>
<dbReference type="PANTHER" id="PTHR43316:SF3">
    <property type="entry name" value="HALOACID DEHALOGENASE, TYPE II (AFU_ORTHOLOGUE AFUA_2G07750)-RELATED"/>
    <property type="match status" value="1"/>
</dbReference>
<evidence type="ECO:0000256" key="3">
    <source>
        <dbReference type="RuleBase" id="RU368077"/>
    </source>
</evidence>
<reference evidence="4" key="1">
    <citation type="submission" date="2021-01" db="EMBL/GenBank/DDBJ databases">
        <title>Paracoccus amoyensis sp. nov., isolated from the surface seawater along the coast of Xiamen Island, China.</title>
        <authorList>
            <person name="Lyu L."/>
        </authorList>
    </citation>
    <scope>NUCLEOTIDE SEQUENCE</scope>
    <source>
        <strain evidence="4">MJ17</strain>
    </source>
</reference>
<dbReference type="InterPro" id="IPR051540">
    <property type="entry name" value="S-2-haloacid_dehalogenase"/>
</dbReference>
<dbReference type="InterPro" id="IPR006328">
    <property type="entry name" value="2-HAD"/>
</dbReference>
<evidence type="ECO:0000256" key="1">
    <source>
        <dbReference type="ARBA" id="ARBA00008106"/>
    </source>
</evidence>
<dbReference type="SUPFAM" id="SSF56784">
    <property type="entry name" value="HAD-like"/>
    <property type="match status" value="1"/>
</dbReference>
<keyword evidence="5" id="KW-1185">Reference proteome</keyword>
<accession>A0A934SMT9</accession>
<dbReference type="PANTHER" id="PTHR43316">
    <property type="entry name" value="HYDROLASE, HALOACID DELAHOGENASE-RELATED"/>
    <property type="match status" value="1"/>
</dbReference>
<evidence type="ECO:0000256" key="2">
    <source>
        <dbReference type="ARBA" id="ARBA00022801"/>
    </source>
</evidence>